<proteinExistence type="predicted"/>
<gene>
    <name evidence="2" type="ORF">FMEXI_7109</name>
</gene>
<organism evidence="2 3">
    <name type="scientific">Fusarium mexicanum</name>
    <dbReference type="NCBI Taxonomy" id="751941"/>
    <lineage>
        <taxon>Eukaryota</taxon>
        <taxon>Fungi</taxon>
        <taxon>Dikarya</taxon>
        <taxon>Ascomycota</taxon>
        <taxon>Pezizomycotina</taxon>
        <taxon>Sordariomycetes</taxon>
        <taxon>Hypocreomycetidae</taxon>
        <taxon>Hypocreales</taxon>
        <taxon>Nectriaceae</taxon>
        <taxon>Fusarium</taxon>
        <taxon>Fusarium fujikuroi species complex</taxon>
    </lineage>
</organism>
<evidence type="ECO:0000256" key="1">
    <source>
        <dbReference type="SAM" id="MobiDB-lite"/>
    </source>
</evidence>
<dbReference type="Proteomes" id="UP000522262">
    <property type="component" value="Unassembled WGS sequence"/>
</dbReference>
<dbReference type="EMBL" id="JAAOAM010000153">
    <property type="protein sequence ID" value="KAF5543329.1"/>
    <property type="molecule type" value="Genomic_DNA"/>
</dbReference>
<protein>
    <submittedName>
        <fullName evidence="2">Uncharacterized protein</fullName>
    </submittedName>
</protein>
<sequence>MRGSVTTDNIASGRSVQMNGDIGNRETISNDMKTTVKAFGPANFTFIQTFPLDRELANDTDPSQVFGQIVDTVIPEQPQGTWNASTLVSSPSSTQRPESEVFNDDSCSTTNQLENGARIVHYHFQAIETLYEEVTNIFETRMDSVESSEILRLLIDEPRGELQQRQADILGPSGYSTHSSSSLPHVKEWLHVTYALHGVKTAVEDALSMLRRNRGPVSISDQAFIDTQRRISTETGLSTDKGSEDAGISLLTACLAVKRFIRETSELAKLMDAGETTPAIALKQYGRRRDASTTVCDILSQVCHSHTEHQIYINLSMQGGDEREAAEVMFSLAFEDYSEHARESPSLVWFIAHTFIPKRIKKTQRKTEYFQRRHRKLSRANTAILPQRAGQRSVSMIRFCPAGLKQGEGGTCAIQMPLSDEASHMEHKLIFPYTDQLPGRDTHLVPLAEWIKAREVEDPVSPMSKTGTLLICAKLSRLIVEAVLELPLGIFSTSQLCSDQIVVFLPTRGNDQDLASVNLEPHVRVRLESRPTSNSGSLNIQLASSHNILFGLCVTLLQLADPQMIYDLRYWKDGRVSEQHGDFNKLKNRVLSEYNGGLWYNENYRSAARYCFKKSTGDNNLYNLFQKESQKDFYEKVVICLRKAEEQHKEMYNSVMSIMQHST</sequence>
<feature type="compositionally biased region" description="Polar residues" evidence="1">
    <location>
        <begin position="1"/>
        <end position="18"/>
    </location>
</feature>
<accession>A0A8H5IUK1</accession>
<feature type="region of interest" description="Disordered" evidence="1">
    <location>
        <begin position="82"/>
        <end position="106"/>
    </location>
</feature>
<comment type="caution">
    <text evidence="2">The sequence shown here is derived from an EMBL/GenBank/DDBJ whole genome shotgun (WGS) entry which is preliminary data.</text>
</comment>
<feature type="region of interest" description="Disordered" evidence="1">
    <location>
        <begin position="1"/>
        <end position="25"/>
    </location>
</feature>
<reference evidence="2 3" key="1">
    <citation type="submission" date="2020-05" db="EMBL/GenBank/DDBJ databases">
        <title>Identification and distribution of gene clusters putatively required for synthesis of sphingolipid metabolism inhibitors in phylogenetically diverse species of the filamentous fungus Fusarium.</title>
        <authorList>
            <person name="Kim H.-S."/>
            <person name="Busman M."/>
            <person name="Brown D.W."/>
            <person name="Divon H."/>
            <person name="Uhlig S."/>
            <person name="Proctor R.H."/>
        </authorList>
    </citation>
    <scope>NUCLEOTIDE SEQUENCE [LARGE SCALE GENOMIC DNA]</scope>
    <source>
        <strain evidence="2 3">NRRL 53147</strain>
    </source>
</reference>
<name>A0A8H5IUK1_9HYPO</name>
<feature type="compositionally biased region" description="Polar residues" evidence="1">
    <location>
        <begin position="82"/>
        <end position="96"/>
    </location>
</feature>
<evidence type="ECO:0000313" key="2">
    <source>
        <dbReference type="EMBL" id="KAF5543329.1"/>
    </source>
</evidence>
<dbReference type="AlphaFoldDB" id="A0A8H5IUK1"/>
<keyword evidence="3" id="KW-1185">Reference proteome</keyword>
<evidence type="ECO:0000313" key="3">
    <source>
        <dbReference type="Proteomes" id="UP000522262"/>
    </source>
</evidence>